<evidence type="ECO:0000256" key="1">
    <source>
        <dbReference type="ARBA" id="ARBA00001933"/>
    </source>
</evidence>
<dbReference type="InterPro" id="IPR015422">
    <property type="entry name" value="PyrdxlP-dep_Trfase_small"/>
</dbReference>
<evidence type="ECO:0000313" key="6">
    <source>
        <dbReference type="EMBL" id="QYC38961.1"/>
    </source>
</evidence>
<dbReference type="CDD" id="cd00614">
    <property type="entry name" value="CGS_like"/>
    <property type="match status" value="1"/>
</dbReference>
<dbReference type="EC" id="4.4.1.11" evidence="6"/>
<proteinExistence type="inferred from homology"/>
<dbReference type="Gene3D" id="3.40.640.10">
    <property type="entry name" value="Type I PLP-dependent aspartate aminotransferase-like (Major domain)"/>
    <property type="match status" value="1"/>
</dbReference>
<keyword evidence="4 5" id="KW-0663">Pyridoxal phosphate</keyword>
<gene>
    <name evidence="6" type="primary">mdeA1</name>
    <name evidence="6" type="ORF">Nocox_06670</name>
</gene>
<dbReference type="InterPro" id="IPR000277">
    <property type="entry name" value="Cys/Met-Metab_PyrdxlP-dep_enz"/>
</dbReference>
<dbReference type="SUPFAM" id="SSF53383">
    <property type="entry name" value="PLP-dependent transferases"/>
    <property type="match status" value="1"/>
</dbReference>
<name>A0ABX8TU16_9ACTN</name>
<evidence type="ECO:0000256" key="5">
    <source>
        <dbReference type="RuleBase" id="RU362118"/>
    </source>
</evidence>
<dbReference type="InterPro" id="IPR015424">
    <property type="entry name" value="PyrdxlP-dep_Trfase"/>
</dbReference>
<comment type="similarity">
    <text evidence="2 5">Belongs to the trans-sulfuration enzymes family.</text>
</comment>
<evidence type="ECO:0000256" key="2">
    <source>
        <dbReference type="ARBA" id="ARBA00009077"/>
    </source>
</evidence>
<comment type="cofactor">
    <cofactor evidence="1 5">
        <name>pyridoxal 5'-phosphate</name>
        <dbReference type="ChEBI" id="CHEBI:597326"/>
    </cofactor>
</comment>
<dbReference type="PANTHER" id="PTHR43797">
    <property type="entry name" value="HOMOCYSTEINE/CYSTEINE SYNTHASE"/>
    <property type="match status" value="1"/>
</dbReference>
<dbReference type="PANTHER" id="PTHR43797:SF2">
    <property type="entry name" value="HOMOCYSTEINE_CYSTEINE SYNTHASE"/>
    <property type="match status" value="1"/>
</dbReference>
<protein>
    <submittedName>
        <fullName evidence="6">Methionine gamma-lyase</fullName>
        <ecNumber evidence="6">4.4.1.11</ecNumber>
    </submittedName>
</protein>
<accession>A0ABX8TU16</accession>
<keyword evidence="3" id="KW-0808">Transferase</keyword>
<keyword evidence="7" id="KW-1185">Reference proteome</keyword>
<evidence type="ECO:0000256" key="4">
    <source>
        <dbReference type="ARBA" id="ARBA00022898"/>
    </source>
</evidence>
<dbReference type="Pfam" id="PF01053">
    <property type="entry name" value="Cys_Met_Meta_PP"/>
    <property type="match status" value="1"/>
</dbReference>
<dbReference type="Proteomes" id="UP000824681">
    <property type="component" value="Chromosome"/>
</dbReference>
<dbReference type="Gene3D" id="3.90.1150.10">
    <property type="entry name" value="Aspartate Aminotransferase, domain 1"/>
    <property type="match status" value="1"/>
</dbReference>
<dbReference type="InterPro" id="IPR006235">
    <property type="entry name" value="OAc-hSer/O-AcSer_sulfhydrylase"/>
</dbReference>
<dbReference type="InterPro" id="IPR015421">
    <property type="entry name" value="PyrdxlP-dep_Trfase_major"/>
</dbReference>
<dbReference type="EMBL" id="CP068985">
    <property type="protein sequence ID" value="QYC38961.1"/>
    <property type="molecule type" value="Genomic_DNA"/>
</dbReference>
<dbReference type="PIRSF" id="PIRSF001434">
    <property type="entry name" value="CGS"/>
    <property type="match status" value="1"/>
</dbReference>
<organism evidence="6 7">
    <name type="scientific">Nonomuraea coxensis DSM 45129</name>
    <dbReference type="NCBI Taxonomy" id="1122611"/>
    <lineage>
        <taxon>Bacteria</taxon>
        <taxon>Bacillati</taxon>
        <taxon>Actinomycetota</taxon>
        <taxon>Actinomycetes</taxon>
        <taxon>Streptosporangiales</taxon>
        <taxon>Streptosporangiaceae</taxon>
        <taxon>Nonomuraea</taxon>
    </lineage>
</organism>
<evidence type="ECO:0000313" key="7">
    <source>
        <dbReference type="Proteomes" id="UP000824681"/>
    </source>
</evidence>
<sequence length="444" mass="46816">MVFLVKDSDWNVQTRLLAGGHAAGRAGPEIRPVVSPVYETASFELPGVAEAAALYGEDALGEAFTYSRYANPTCAELERRVSALEEGVGAVATGSGMAAIALSVLNLCQAGDNLVCSSDVYGSTHTLFAHTLRRWGIETRFVDGRDPQAFARAADRSTRALYGETMPNPSLRTFPIRQVADVADRLGVPLIVDNTCAPVLCRPGRHGAAVVVHSATKYIGGHGAALGGVVVDTGRFAWGAAGARLPMLTEPDPAYHGQVWTALAGARGTSAYLVRLRRTLMRDLGPALAASAASRLVQGIQTLPLRMARHCDTAALIASRLHGHPALRRVNHPSLHAGDDARRARHYHGARGGLIGLDVAGGREAAAAFVSRLRIVRHVVNLGDVRTLVTHPAGTTHSQLGAGELASLGISPGYVRLSVGLEDPADLIHDLTQALDAVTLLEQP</sequence>
<keyword evidence="6" id="KW-0456">Lyase</keyword>
<dbReference type="GO" id="GO:0018826">
    <property type="term" value="F:methionine gamma-lyase activity"/>
    <property type="evidence" value="ECO:0007669"/>
    <property type="project" value="UniProtKB-EC"/>
</dbReference>
<evidence type="ECO:0000256" key="3">
    <source>
        <dbReference type="ARBA" id="ARBA00022679"/>
    </source>
</evidence>
<reference evidence="6 7" key="1">
    <citation type="journal article" date="2021" name="ACS Chem. Biol.">
        <title>Genomic-Led Discovery of a Novel Glycopeptide Antibiotic by Nonomuraea coxensis DSM 45129.</title>
        <authorList>
            <person name="Yushchuk O."/>
            <person name="Vior N.M."/>
            <person name="Andreo-Vidal A."/>
            <person name="Berini F."/>
            <person name="Ruckert C."/>
            <person name="Busche T."/>
            <person name="Binda E."/>
            <person name="Kalinowski J."/>
            <person name="Truman A.W."/>
            <person name="Marinelli F."/>
        </authorList>
    </citation>
    <scope>NUCLEOTIDE SEQUENCE [LARGE SCALE GENOMIC DNA]</scope>
    <source>
        <strain evidence="6 7">DSM 45129</strain>
    </source>
</reference>